<evidence type="ECO:0000313" key="5">
    <source>
        <dbReference type="Proteomes" id="UP000046680"/>
    </source>
</evidence>
<sequence length="75" mass="7824">MLAPCATITPSAPVSGTSTSAVTVCDLFLRLSTQFSDNRPMFENSTWVLPLMSTGLPARSGLMRLAVSSSSGSTL</sequence>
<dbReference type="EMBL" id="CNFT01001115">
    <property type="protein sequence ID" value="CKS87510.1"/>
    <property type="molecule type" value="Genomic_DNA"/>
</dbReference>
<protein>
    <submittedName>
        <fullName evidence="2">Uncharacterized protein</fullName>
    </submittedName>
</protein>
<dbReference type="Proteomes" id="UP000050164">
    <property type="component" value="Unassembled WGS sequence"/>
</dbReference>
<dbReference type="EMBL" id="CGCX01000544">
    <property type="protein sequence ID" value="CFR78510.1"/>
    <property type="molecule type" value="Genomic_DNA"/>
</dbReference>
<evidence type="ECO:0000313" key="2">
    <source>
        <dbReference type="EMBL" id="CKS87510.1"/>
    </source>
</evidence>
<proteinExistence type="predicted"/>
<evidence type="ECO:0000313" key="3">
    <source>
        <dbReference type="EMBL" id="COY63238.1"/>
    </source>
</evidence>
<name>A0A655ACE5_MYCTX</name>
<gene>
    <name evidence="1" type="ORF">ERS007657_01671</name>
    <name evidence="3" type="ORF">ERS007739_02903</name>
    <name evidence="2" type="ORF">ERS027659_03676</name>
</gene>
<organism evidence="2 6">
    <name type="scientific">Mycobacterium tuberculosis</name>
    <dbReference type="NCBI Taxonomy" id="1773"/>
    <lineage>
        <taxon>Bacteria</taxon>
        <taxon>Bacillati</taxon>
        <taxon>Actinomycetota</taxon>
        <taxon>Actinomycetes</taxon>
        <taxon>Mycobacteriales</taxon>
        <taxon>Mycobacteriaceae</taxon>
        <taxon>Mycobacterium</taxon>
        <taxon>Mycobacterium tuberculosis complex</taxon>
    </lineage>
</organism>
<evidence type="ECO:0000313" key="1">
    <source>
        <dbReference type="EMBL" id="CFR78510.1"/>
    </source>
</evidence>
<evidence type="ECO:0000313" key="6">
    <source>
        <dbReference type="Proteomes" id="UP000050164"/>
    </source>
</evidence>
<reference evidence="4 5" key="1">
    <citation type="submission" date="2015-03" db="EMBL/GenBank/DDBJ databases">
        <authorList>
            <consortium name="Pathogen Informatics"/>
        </authorList>
    </citation>
    <scope>NUCLEOTIDE SEQUENCE [LARGE SCALE GENOMIC DNA]</scope>
    <source>
        <strain evidence="2 6">Bir 185</strain>
        <strain evidence="1 5">C09601061</strain>
        <strain evidence="4">N09902308</strain>
    </source>
</reference>
<accession>A0A655ACE5</accession>
<evidence type="ECO:0000313" key="4">
    <source>
        <dbReference type="Proteomes" id="UP000039021"/>
    </source>
</evidence>
<dbReference type="Proteomes" id="UP000046680">
    <property type="component" value="Unassembled WGS sequence"/>
</dbReference>
<reference evidence="3" key="2">
    <citation type="submission" date="2015-03" db="EMBL/GenBank/DDBJ databases">
        <authorList>
            <consortium name="Pathogen Informatics"/>
            <person name="Murphy D."/>
        </authorList>
    </citation>
    <scope>NUCLEOTIDE SEQUENCE</scope>
    <source>
        <strain evidence="3">N09902308</strain>
    </source>
</reference>
<dbReference type="AlphaFoldDB" id="A0A655ACE5"/>
<dbReference type="Proteomes" id="UP000039021">
    <property type="component" value="Unassembled WGS sequence"/>
</dbReference>
<dbReference type="EMBL" id="CSBK01001407">
    <property type="protein sequence ID" value="COY63238.1"/>
    <property type="molecule type" value="Genomic_DNA"/>
</dbReference>